<reference evidence="4 5" key="1">
    <citation type="submission" date="2020-02" db="EMBL/GenBank/DDBJ databases">
        <title>Comparative genomics of sulfur disproportionating microorganisms.</title>
        <authorList>
            <person name="Ward L.M."/>
            <person name="Bertran E."/>
            <person name="Johnston D.T."/>
        </authorList>
    </citation>
    <scope>NUCLEOTIDE SEQUENCE [LARGE SCALE GENOMIC DNA]</scope>
    <source>
        <strain evidence="4 5">DSM 100025</strain>
    </source>
</reference>
<dbReference type="InterPro" id="IPR050832">
    <property type="entry name" value="Bact_Acetyltransf"/>
</dbReference>
<dbReference type="Proteomes" id="UP000469346">
    <property type="component" value="Unassembled WGS sequence"/>
</dbReference>
<dbReference type="GO" id="GO:0016747">
    <property type="term" value="F:acyltransferase activity, transferring groups other than amino-acyl groups"/>
    <property type="evidence" value="ECO:0007669"/>
    <property type="project" value="InterPro"/>
</dbReference>
<keyword evidence="5" id="KW-1185">Reference proteome</keyword>
<dbReference type="AlphaFoldDB" id="A0A6N9TPS1"/>
<evidence type="ECO:0000313" key="5">
    <source>
        <dbReference type="Proteomes" id="UP000469346"/>
    </source>
</evidence>
<dbReference type="PROSITE" id="PS51186">
    <property type="entry name" value="GNAT"/>
    <property type="match status" value="1"/>
</dbReference>
<sequence>MRPARPADLDHLLRIERRCHPAPWSAAALAAELGAPRGRLWMAETLRGRAAGFVAFHWTGDVVYVADLAVDPAFRRRGIGAALLGLVLRWARRRGAVEAVLEVREAAPEARAFYDAQGFTAAGRRPDLYGRGHHGLTLVRRLRGGPGTR</sequence>
<evidence type="ECO:0000259" key="3">
    <source>
        <dbReference type="PROSITE" id="PS51186"/>
    </source>
</evidence>
<evidence type="ECO:0000256" key="1">
    <source>
        <dbReference type="ARBA" id="ARBA00022679"/>
    </source>
</evidence>
<accession>A0A6N9TPS1</accession>
<feature type="domain" description="N-acetyltransferase" evidence="3">
    <location>
        <begin position="1"/>
        <end position="143"/>
    </location>
</feature>
<organism evidence="4 5">
    <name type="scientific">Dissulfurirhabdus thermomarina</name>
    <dbReference type="NCBI Taxonomy" id="1765737"/>
    <lineage>
        <taxon>Bacteria</taxon>
        <taxon>Deltaproteobacteria</taxon>
        <taxon>Dissulfurirhabdaceae</taxon>
        <taxon>Dissulfurirhabdus</taxon>
    </lineage>
</organism>
<gene>
    <name evidence="4" type="ORF">G3N55_02555</name>
</gene>
<dbReference type="Gene3D" id="3.40.630.30">
    <property type="match status" value="1"/>
</dbReference>
<evidence type="ECO:0000256" key="2">
    <source>
        <dbReference type="ARBA" id="ARBA00023315"/>
    </source>
</evidence>
<proteinExistence type="predicted"/>
<dbReference type="PANTHER" id="PTHR43877">
    <property type="entry name" value="AMINOALKYLPHOSPHONATE N-ACETYLTRANSFERASE-RELATED-RELATED"/>
    <property type="match status" value="1"/>
</dbReference>
<protein>
    <submittedName>
        <fullName evidence="4">GNAT family N-acetyltransferase</fullName>
    </submittedName>
</protein>
<evidence type="ECO:0000313" key="4">
    <source>
        <dbReference type="EMBL" id="NDY41734.1"/>
    </source>
</evidence>
<dbReference type="CDD" id="cd04301">
    <property type="entry name" value="NAT_SF"/>
    <property type="match status" value="1"/>
</dbReference>
<dbReference type="Pfam" id="PF00583">
    <property type="entry name" value="Acetyltransf_1"/>
    <property type="match status" value="1"/>
</dbReference>
<keyword evidence="1 4" id="KW-0808">Transferase</keyword>
<dbReference type="InterPro" id="IPR000182">
    <property type="entry name" value="GNAT_dom"/>
</dbReference>
<dbReference type="EMBL" id="JAAGRR010000015">
    <property type="protein sequence ID" value="NDY41734.1"/>
    <property type="molecule type" value="Genomic_DNA"/>
</dbReference>
<dbReference type="InterPro" id="IPR016181">
    <property type="entry name" value="Acyl_CoA_acyltransferase"/>
</dbReference>
<dbReference type="SUPFAM" id="SSF55729">
    <property type="entry name" value="Acyl-CoA N-acyltransferases (Nat)"/>
    <property type="match status" value="1"/>
</dbReference>
<name>A0A6N9TPS1_DISTH</name>
<comment type="caution">
    <text evidence="4">The sequence shown here is derived from an EMBL/GenBank/DDBJ whole genome shotgun (WGS) entry which is preliminary data.</text>
</comment>
<keyword evidence="2" id="KW-0012">Acyltransferase</keyword>